<accession>A0A1R2CU71</accession>
<dbReference type="AlphaFoldDB" id="A0A1R2CU71"/>
<evidence type="ECO:0008006" key="3">
    <source>
        <dbReference type="Google" id="ProtNLM"/>
    </source>
</evidence>
<evidence type="ECO:0000313" key="1">
    <source>
        <dbReference type="EMBL" id="OMJ92531.1"/>
    </source>
</evidence>
<proteinExistence type="predicted"/>
<comment type="caution">
    <text evidence="1">The sequence shown here is derived from an EMBL/GenBank/DDBJ whole genome shotgun (WGS) entry which is preliminary data.</text>
</comment>
<dbReference type="Proteomes" id="UP000187209">
    <property type="component" value="Unassembled WGS sequence"/>
</dbReference>
<evidence type="ECO:0000313" key="2">
    <source>
        <dbReference type="Proteomes" id="UP000187209"/>
    </source>
</evidence>
<protein>
    <recommendedName>
        <fullName evidence="3">F-box domain-containing protein</fullName>
    </recommendedName>
</protein>
<name>A0A1R2CU71_9CILI</name>
<dbReference type="EMBL" id="MPUH01000059">
    <property type="protein sequence ID" value="OMJ92531.1"/>
    <property type="molecule type" value="Genomic_DNA"/>
</dbReference>
<reference evidence="1 2" key="1">
    <citation type="submission" date="2016-11" db="EMBL/GenBank/DDBJ databases">
        <title>The macronuclear genome of Stentor coeruleus: a giant cell with tiny introns.</title>
        <authorList>
            <person name="Slabodnick M."/>
            <person name="Ruby J.G."/>
            <person name="Reiff S.B."/>
            <person name="Swart E.C."/>
            <person name="Gosai S."/>
            <person name="Prabakaran S."/>
            <person name="Witkowska E."/>
            <person name="Larue G.E."/>
            <person name="Fisher S."/>
            <person name="Freeman R.M."/>
            <person name="Gunawardena J."/>
            <person name="Chu W."/>
            <person name="Stover N.A."/>
            <person name="Gregory B.D."/>
            <person name="Nowacki M."/>
            <person name="Derisi J."/>
            <person name="Roy S.W."/>
            <person name="Marshall W.F."/>
            <person name="Sood P."/>
        </authorList>
    </citation>
    <scope>NUCLEOTIDE SEQUENCE [LARGE SCALE GENOMIC DNA]</scope>
    <source>
        <strain evidence="1">WM001</strain>
    </source>
</reference>
<keyword evidence="2" id="KW-1185">Reference proteome</keyword>
<sequence length="275" mass="31862">METEVQKVLKSLYSIHQTLEAKNSKSDKNTQTAVDLPILCKLPTKIIGKILICLDFRSDIPALLESCKFFKKLITSYPFQKLFYSQLIKKPLVSEEKPISEQEVKEIDSFSSSSKEEILDRIRKANMIRGKINAGFIVIEEKLKEKLKAINKLNDDLRIQRQINVKTIKKKDAKEDEYINIIKEIRRTQANIQGAKHDFQTEISDQTSEIKIIESSKRIIKNQINILQHGLDNTQNENTLLSKKLSIYNENLFKLTNYCNEMLIPQINKISESDF</sequence>
<gene>
    <name evidence="1" type="ORF">SteCoe_4662</name>
</gene>
<organism evidence="1 2">
    <name type="scientific">Stentor coeruleus</name>
    <dbReference type="NCBI Taxonomy" id="5963"/>
    <lineage>
        <taxon>Eukaryota</taxon>
        <taxon>Sar</taxon>
        <taxon>Alveolata</taxon>
        <taxon>Ciliophora</taxon>
        <taxon>Postciliodesmatophora</taxon>
        <taxon>Heterotrichea</taxon>
        <taxon>Heterotrichida</taxon>
        <taxon>Stentoridae</taxon>
        <taxon>Stentor</taxon>
    </lineage>
</organism>